<evidence type="ECO:0000313" key="2">
    <source>
        <dbReference type="EMBL" id="MDX8305080.1"/>
    </source>
</evidence>
<dbReference type="RefSeq" id="WP_320187924.1">
    <property type="nucleotide sequence ID" value="NZ_CP192784.1"/>
</dbReference>
<gene>
    <name evidence="2" type="ORF">RMR22_22780</name>
</gene>
<accession>A0AAW9FQF4</accession>
<dbReference type="Pfam" id="PF20279">
    <property type="entry name" value="CTD12"/>
    <property type="match status" value="1"/>
</dbReference>
<sequence>MSPPSVPAANWTASDLADRALQALQTQLASDTPNPLELCSTFVCNADLMLPRDYRLHELNEDEFEKLVVRICVRWLGEGVTPFARGRDGGRDGKFHGTANAFPSDASPLSGHFVLQAKHISAPNRSCSDPDFAGLLGKEHGKIKRLNGDGICDHYLVFANRKYTGGADEKFMKDLLGLGISSAHIIGVERLHLALDDYANIRETLPNWLDSSPFRFNPDELVEVISALHAYTKDDPTSAFDSALDFEKLKMPQKNKINGVSDEYYKQVIVAQSMPHFDRVAQFLQNPRNEEFAALYHDAADELKQKIIAKRAQFGAFDDIFVFMYEQIQEKREALRGKRRLISILLHYMYFNCDIGIKQLEENEDVIHVDA</sequence>
<dbReference type="AlphaFoldDB" id="A0AAW9FQF4"/>
<dbReference type="EMBL" id="JAVRAF010000013">
    <property type="protein sequence ID" value="MDX8305080.1"/>
    <property type="molecule type" value="Genomic_DNA"/>
</dbReference>
<organism evidence="2">
    <name type="scientific">Agrobacterium rosae</name>
    <dbReference type="NCBI Taxonomy" id="1972867"/>
    <lineage>
        <taxon>Bacteria</taxon>
        <taxon>Pseudomonadati</taxon>
        <taxon>Pseudomonadota</taxon>
        <taxon>Alphaproteobacteria</taxon>
        <taxon>Hyphomicrobiales</taxon>
        <taxon>Rhizobiaceae</taxon>
        <taxon>Rhizobium/Agrobacterium group</taxon>
        <taxon>Agrobacterium</taxon>
    </lineage>
</organism>
<dbReference type="Gene3D" id="3.40.1350.10">
    <property type="match status" value="1"/>
</dbReference>
<reference evidence="2" key="1">
    <citation type="journal article" date="2023" name="Phytobiomes J">
        <title>Deciphering the key players within the bacterial microbiota associated with aerial crown gall tumors on rhododendron: Insights into the gallobiome.</title>
        <authorList>
            <person name="Kuzmanovic N."/>
            <person name="Nesme J."/>
            <person name="Wolf J."/>
            <person name="Neumann-Schaal M."/>
            <person name="Petersen J."/>
            <person name="Fernandez-Gnecco G."/>
            <person name="Sproeer C."/>
            <person name="Bunk B."/>
            <person name="Overmann J."/>
            <person name="Sorensen S.J."/>
            <person name="Idczak E."/>
            <person name="Smalla K."/>
        </authorList>
    </citation>
    <scope>NUCLEOTIDE SEQUENCE</scope>
    <source>
        <strain evidence="2">Rho-11.1</strain>
    </source>
</reference>
<name>A0AAW9FQF4_9HYPH</name>
<dbReference type="InterPro" id="IPR011856">
    <property type="entry name" value="tRNA_endonuc-like_dom_sf"/>
</dbReference>
<proteinExistence type="predicted"/>
<dbReference type="InterPro" id="IPR046917">
    <property type="entry name" value="ABC-3C_CTD12"/>
</dbReference>
<dbReference type="GO" id="GO:0003676">
    <property type="term" value="F:nucleic acid binding"/>
    <property type="evidence" value="ECO:0007669"/>
    <property type="project" value="InterPro"/>
</dbReference>
<comment type="caution">
    <text evidence="2">The sequence shown here is derived from an EMBL/GenBank/DDBJ whole genome shotgun (WGS) entry which is preliminary data.</text>
</comment>
<evidence type="ECO:0000259" key="1">
    <source>
        <dbReference type="Pfam" id="PF20279"/>
    </source>
</evidence>
<protein>
    <recommendedName>
        <fullName evidence="1">ABC-three component systems C-terminal domain-containing protein</fullName>
    </recommendedName>
</protein>
<feature type="domain" description="ABC-three component systems C-terminal" evidence="1">
    <location>
        <begin position="212"/>
        <end position="356"/>
    </location>
</feature>